<protein>
    <submittedName>
        <fullName evidence="2">Uncharacterized protein</fullName>
    </submittedName>
</protein>
<dbReference type="EMBL" id="FMIA01000002">
    <property type="protein sequence ID" value="SCL57437.1"/>
    <property type="molecule type" value="Genomic_DNA"/>
</dbReference>
<accession>A0A1C6UTT6</accession>
<evidence type="ECO:0000313" key="2">
    <source>
        <dbReference type="EMBL" id="SCL57437.1"/>
    </source>
</evidence>
<keyword evidence="3" id="KW-1185">Reference proteome</keyword>
<dbReference type="Proteomes" id="UP000198937">
    <property type="component" value="Unassembled WGS sequence"/>
</dbReference>
<evidence type="ECO:0000313" key="3">
    <source>
        <dbReference type="Proteomes" id="UP000198937"/>
    </source>
</evidence>
<organism evidence="2 3">
    <name type="scientific">Micromonospora yangpuensis</name>
    <dbReference type="NCBI Taxonomy" id="683228"/>
    <lineage>
        <taxon>Bacteria</taxon>
        <taxon>Bacillati</taxon>
        <taxon>Actinomycetota</taxon>
        <taxon>Actinomycetes</taxon>
        <taxon>Micromonosporales</taxon>
        <taxon>Micromonosporaceae</taxon>
        <taxon>Micromonospora</taxon>
    </lineage>
</organism>
<name>A0A1C6UTT6_9ACTN</name>
<gene>
    <name evidence="2" type="ORF">GA0070617_3526</name>
</gene>
<evidence type="ECO:0000256" key="1">
    <source>
        <dbReference type="SAM" id="MobiDB-lite"/>
    </source>
</evidence>
<reference evidence="2 3" key="1">
    <citation type="submission" date="2016-06" db="EMBL/GenBank/DDBJ databases">
        <authorList>
            <person name="Kjaerup R.B."/>
            <person name="Dalgaard T.S."/>
            <person name="Juul-Madsen H.R."/>
        </authorList>
    </citation>
    <scope>NUCLEOTIDE SEQUENCE [LARGE SCALE GENOMIC DNA]</scope>
    <source>
        <strain evidence="2 3">DSM 45577</strain>
    </source>
</reference>
<dbReference type="AlphaFoldDB" id="A0A1C6UTT6"/>
<proteinExistence type="predicted"/>
<sequence>MAGQRWEADSSAELTRRWGKSSHELGNTSGDGSCPDTGERLIIIPRSTMIAAKADVPDA</sequence>
<dbReference type="STRING" id="683228.GA0070617_3526"/>
<dbReference type="OrthoDB" id="198436at2"/>
<feature type="region of interest" description="Disordered" evidence="1">
    <location>
        <begin position="1"/>
        <end position="39"/>
    </location>
</feature>